<dbReference type="KEGG" id="hsf:HLASA_0099"/>
<gene>
    <name evidence="2" type="ORF">HLASA_0099</name>
    <name evidence="1" type="ORF">HLASF_0099</name>
</gene>
<evidence type="ECO:0000313" key="3">
    <source>
        <dbReference type="Proteomes" id="UP000060390"/>
    </source>
</evidence>
<dbReference type="AlphaFoldDB" id="A0A0F7PBA2"/>
<reference evidence="1 4" key="1">
    <citation type="journal article" date="2015" name="ISME J.">
        <title>Elemental sulfur and acetate can support life of a novel strictly anaerobic haloarchaeon.</title>
        <authorList>
            <person name="Sorokin D.Y."/>
            <person name="Kublanov I.V."/>
            <person name="Gavrilov S.N."/>
            <person name="Rojo D."/>
            <person name="Roman P."/>
            <person name="Golyshin P.N."/>
            <person name="Slepak V.Z."/>
            <person name="Smedile F."/>
            <person name="Ferrer M."/>
            <person name="Messina E."/>
            <person name="La Cono V."/>
            <person name="Yakimov M.M."/>
        </authorList>
    </citation>
    <scope>NUCLEOTIDE SEQUENCE [LARGE SCALE GENOMIC DNA]</scope>
    <source>
        <strain evidence="1 4">HSR2</strain>
    </source>
</reference>
<reference evidence="3" key="2">
    <citation type="submission" date="2015-05" db="EMBL/GenBank/DDBJ databases">
        <title>Complete genome sequence of Halanaeroarchaeum sulfurireducens type strain M27-SA2, a sulfate-reducer haloarchaeon from marine anoxic lake Medee.</title>
        <authorList>
            <person name="Messina E."/>
            <person name="Kublanov I.V."/>
            <person name="Toshchakov S."/>
            <person name="Arcadi E."/>
            <person name="La Spada G."/>
            <person name="La Cono V."/>
            <person name="Yakimov M.M."/>
        </authorList>
    </citation>
    <scope>NUCLEOTIDE SEQUENCE [LARGE SCALE GENOMIC DNA]</scope>
    <source>
        <strain evidence="3">M27-SA2</strain>
    </source>
</reference>
<dbReference type="HOGENOM" id="CLU_111444_0_0_2"/>
<evidence type="ECO:0000313" key="4">
    <source>
        <dbReference type="Proteomes" id="UP000069906"/>
    </source>
</evidence>
<dbReference type="EMBL" id="CP011564">
    <property type="protein sequence ID" value="ALG81015.1"/>
    <property type="molecule type" value="Genomic_DNA"/>
</dbReference>
<dbReference type="STRING" id="1604004.HLASA_0099"/>
<dbReference type="Proteomes" id="UP000060390">
    <property type="component" value="Chromosome"/>
</dbReference>
<evidence type="ECO:0000313" key="2">
    <source>
        <dbReference type="EMBL" id="ALG81015.1"/>
    </source>
</evidence>
<proteinExistence type="predicted"/>
<dbReference type="EMBL" id="CP008874">
    <property type="protein sequence ID" value="AKH96613.1"/>
    <property type="molecule type" value="Genomic_DNA"/>
</dbReference>
<name>A0A0F7PBA2_9EURY</name>
<evidence type="ECO:0008006" key="5">
    <source>
        <dbReference type="Google" id="ProtNLM"/>
    </source>
</evidence>
<evidence type="ECO:0000313" key="1">
    <source>
        <dbReference type="EMBL" id="AKH96613.1"/>
    </source>
</evidence>
<protein>
    <recommendedName>
        <fullName evidence="5">DUF1102 domain-containing protein</fullName>
    </recommendedName>
</protein>
<reference evidence="2 3" key="3">
    <citation type="journal article" date="2016" name="Stand. Genomic Sci.">
        <title>Complete genome sequence of 'Halanaeroarchaeum sulfurireducens' M27-SA2, a sulfur-reducing and acetate-oxidizing haloarchaeon from the deep-sea hypersaline anoxic lake Medee.</title>
        <authorList>
            <person name="Messina E."/>
            <person name="Sorokin D.Y."/>
            <person name="Kublanov I.V."/>
            <person name="Toshchakov S."/>
            <person name="Lopatina A."/>
            <person name="Arcadi E."/>
            <person name="Smedile F."/>
            <person name="La Spada G."/>
            <person name="La Cono V."/>
            <person name="Yakimov M.M."/>
        </authorList>
    </citation>
    <scope>NUCLEOTIDE SEQUENCE [LARGE SCALE GENOMIC DNA]</scope>
    <source>
        <strain evidence="2 3">M27-SA2</strain>
    </source>
</reference>
<organism evidence="1 4">
    <name type="scientific">Halanaeroarchaeum sulfurireducens</name>
    <dbReference type="NCBI Taxonomy" id="1604004"/>
    <lineage>
        <taxon>Archaea</taxon>
        <taxon>Methanobacteriati</taxon>
        <taxon>Methanobacteriota</taxon>
        <taxon>Stenosarchaea group</taxon>
        <taxon>Halobacteria</taxon>
        <taxon>Halobacteriales</taxon>
        <taxon>Halobacteriaceae</taxon>
        <taxon>Halanaeroarchaeum</taxon>
    </lineage>
</organism>
<dbReference type="Proteomes" id="UP000069906">
    <property type="component" value="Chromosome"/>
</dbReference>
<sequence length="225" mass="22969">MGVGGNGRGKCSRGGAPDRTMQRRKFLATVGSLTAGSAAALGTGAFTSVTADRSVTVEVAGDSEAYLGLEAVSASPNSQYVEKSDGEISFDFSAADNDGSPVDGGGNGFNPDSETRINDLLHVTNQGTQSFNYWVNVSQLGAGSDFVTIEASGYSSISGNMGSTTGASKQLAYDGGNADDVELYQLGPGDDNYLHLVVDAKGESPNNFAGTVTFVAEHDGVPGSN</sequence>
<accession>A0A0F7PBA2</accession>
<dbReference type="KEGG" id="hsu:HLASF_0099"/>
<keyword evidence="4" id="KW-1185">Reference proteome</keyword>